<feature type="transmembrane region" description="Helical" evidence="5">
    <location>
        <begin position="43"/>
        <end position="61"/>
    </location>
</feature>
<evidence type="ECO:0000256" key="1">
    <source>
        <dbReference type="ARBA" id="ARBA00004370"/>
    </source>
</evidence>
<evidence type="ECO:0000256" key="2">
    <source>
        <dbReference type="ARBA" id="ARBA00022692"/>
    </source>
</evidence>
<keyword evidence="3 5" id="KW-1133">Transmembrane helix</keyword>
<sequence>MIMTLLSLFPLFLSGFILMLGYGLVNILVPSRLNIEGISADNIGLIMSMLFVGVLLGGVYSRRLIIRVGHIRVYAGCAALAAISILMCSLWVSEWLWGIMRILMGFCTATTNVVSDGWLSERATSKTRARILATNQVVLLAAMSLGSFMINIADPTDFTLYILAGILLCGAVVPIVMSKVSAPGIEDAESMSVSRLFRLSPAGVMAVLVCGILLSTILGMLPVYAKAVGISGFDVSLLVGAAIMGSFALQFPIGYLSDKFDRRFVMLTVVIISMVICLVIPLVIAAGSFMGVLLLVGVSSGVIGSLYPLGIAEAFDRLRQNEMGSAIGGMIIFYAVGGIMGPYAAGVVMALLGSAYFFIFMAVIHGALAAFVFYRICVRQSIPVDQQESFVAQTTAGLVISSELDPRIDNAFVENELSPEAQTAVTMARKNPVASIHFIRLLSQSLPEKVIEVSSAVASVEGVDTIRLYHALIETFPENFQGGRKEYSKELAEALIAAAPEKSAALVHGVFDDVPQDEVAELAIAITEIVPEQSIEILEVATGAVVEEHPEVVVGIAEAYLSNMSDNLEGMRYADRLADSSKQTVTDMVTLIAEVAPEQVVDVAAAAAEALPESASDVVEVLTESEMFEGDIVCDIEDKPDIVDGDEMSIDSKEKRS</sequence>
<dbReference type="Proteomes" id="UP000242502">
    <property type="component" value="Unassembled WGS sequence"/>
</dbReference>
<gene>
    <name evidence="7" type="ORF">AB835_14120</name>
</gene>
<dbReference type="InterPro" id="IPR005828">
    <property type="entry name" value="MFS_sugar_transport-like"/>
</dbReference>
<dbReference type="AlphaFoldDB" id="A0A1D2QLJ9"/>
<protein>
    <recommendedName>
        <fullName evidence="6">Major facilitator superfamily (MFS) profile domain-containing protein</fullName>
    </recommendedName>
</protein>
<dbReference type="PANTHER" id="PTHR23521">
    <property type="entry name" value="TRANSPORTER MFS SUPERFAMILY"/>
    <property type="match status" value="1"/>
</dbReference>
<feature type="transmembrane region" description="Helical" evidence="5">
    <location>
        <begin position="264"/>
        <end position="286"/>
    </location>
</feature>
<feature type="transmembrane region" description="Helical" evidence="5">
    <location>
        <begin position="237"/>
        <end position="257"/>
    </location>
</feature>
<feature type="transmembrane region" description="Helical" evidence="5">
    <location>
        <begin position="327"/>
        <end position="349"/>
    </location>
</feature>
<evidence type="ECO:0000313" key="7">
    <source>
        <dbReference type="EMBL" id="ODS22451.1"/>
    </source>
</evidence>
<dbReference type="PANTHER" id="PTHR23521:SF3">
    <property type="entry name" value="MFS TRANSPORTER"/>
    <property type="match status" value="1"/>
</dbReference>
<dbReference type="Pfam" id="PF00083">
    <property type="entry name" value="Sugar_tr"/>
    <property type="match status" value="1"/>
</dbReference>
<proteinExistence type="predicted"/>
<dbReference type="GO" id="GO:0022857">
    <property type="term" value="F:transmembrane transporter activity"/>
    <property type="evidence" value="ECO:0007669"/>
    <property type="project" value="InterPro"/>
</dbReference>
<feature type="transmembrane region" description="Helical" evidence="5">
    <location>
        <begin position="131"/>
        <end position="152"/>
    </location>
</feature>
<dbReference type="GO" id="GO:0005886">
    <property type="term" value="C:plasma membrane"/>
    <property type="evidence" value="ECO:0007669"/>
    <property type="project" value="TreeGrafter"/>
</dbReference>
<organism evidence="7 8">
    <name type="scientific">Candidatus Endobugula sertula</name>
    <name type="common">Bugula neritina bacterial symbiont</name>
    <dbReference type="NCBI Taxonomy" id="62101"/>
    <lineage>
        <taxon>Bacteria</taxon>
        <taxon>Pseudomonadati</taxon>
        <taxon>Pseudomonadota</taxon>
        <taxon>Gammaproteobacteria</taxon>
        <taxon>Cellvibrionales</taxon>
        <taxon>Cellvibrionaceae</taxon>
        <taxon>Candidatus Endobugula</taxon>
    </lineage>
</organism>
<comment type="subcellular location">
    <subcellularLocation>
        <location evidence="1">Membrane</location>
    </subcellularLocation>
</comment>
<dbReference type="InterPro" id="IPR036259">
    <property type="entry name" value="MFS_trans_sf"/>
</dbReference>
<dbReference type="PROSITE" id="PS50850">
    <property type="entry name" value="MFS"/>
    <property type="match status" value="1"/>
</dbReference>
<dbReference type="InterPro" id="IPR020846">
    <property type="entry name" value="MFS_dom"/>
</dbReference>
<evidence type="ECO:0000256" key="5">
    <source>
        <dbReference type="SAM" id="Phobius"/>
    </source>
</evidence>
<evidence type="ECO:0000259" key="6">
    <source>
        <dbReference type="PROSITE" id="PS50850"/>
    </source>
</evidence>
<feature type="transmembrane region" description="Helical" evidence="5">
    <location>
        <begin position="355"/>
        <end position="374"/>
    </location>
</feature>
<keyword evidence="4 5" id="KW-0472">Membrane</keyword>
<dbReference type="SUPFAM" id="SSF103473">
    <property type="entry name" value="MFS general substrate transporter"/>
    <property type="match status" value="1"/>
</dbReference>
<reference evidence="7 8" key="1">
    <citation type="journal article" date="2016" name="Appl. Environ. Microbiol.">
        <title>Lack of Overt Genome Reduction in the Bryostatin-Producing Bryozoan Symbiont "Candidatus Endobugula sertula".</title>
        <authorList>
            <person name="Miller I.J."/>
            <person name="Vanee N."/>
            <person name="Fong S.S."/>
            <person name="Lim-Fong G.E."/>
            <person name="Kwan J.C."/>
        </authorList>
    </citation>
    <scope>NUCLEOTIDE SEQUENCE [LARGE SCALE GENOMIC DNA]</scope>
    <source>
        <strain evidence="7">AB1-4</strain>
    </source>
</reference>
<feature type="transmembrane region" description="Helical" evidence="5">
    <location>
        <begin position="199"/>
        <end position="225"/>
    </location>
</feature>
<feature type="transmembrane region" description="Helical" evidence="5">
    <location>
        <begin position="292"/>
        <end position="315"/>
    </location>
</feature>
<evidence type="ECO:0000313" key="8">
    <source>
        <dbReference type="Proteomes" id="UP000242502"/>
    </source>
</evidence>
<evidence type="ECO:0000256" key="4">
    <source>
        <dbReference type="ARBA" id="ARBA00023136"/>
    </source>
</evidence>
<dbReference type="Pfam" id="PF07690">
    <property type="entry name" value="MFS_1"/>
    <property type="match status" value="1"/>
</dbReference>
<dbReference type="InterPro" id="IPR011701">
    <property type="entry name" value="MFS"/>
</dbReference>
<dbReference type="CDD" id="cd17477">
    <property type="entry name" value="MFS_YcaD_like"/>
    <property type="match status" value="1"/>
</dbReference>
<dbReference type="EMBL" id="MDLC01000079">
    <property type="protein sequence ID" value="ODS22451.1"/>
    <property type="molecule type" value="Genomic_DNA"/>
</dbReference>
<comment type="caution">
    <text evidence="7">The sequence shown here is derived from an EMBL/GenBank/DDBJ whole genome shotgun (WGS) entry which is preliminary data.</text>
</comment>
<evidence type="ECO:0000256" key="3">
    <source>
        <dbReference type="ARBA" id="ARBA00022989"/>
    </source>
</evidence>
<feature type="transmembrane region" description="Helical" evidence="5">
    <location>
        <begin position="158"/>
        <end position="178"/>
    </location>
</feature>
<name>A0A1D2QLJ9_9GAMM</name>
<dbReference type="InterPro" id="IPR047200">
    <property type="entry name" value="MFS_YcaD-like"/>
</dbReference>
<accession>A0A1D2QLJ9</accession>
<dbReference type="STRING" id="62101.AB835_14120"/>
<feature type="domain" description="Major facilitator superfamily (MFS) profile" evidence="6">
    <location>
        <begin position="7"/>
        <end position="380"/>
    </location>
</feature>
<keyword evidence="2 5" id="KW-0812">Transmembrane</keyword>
<dbReference type="Gene3D" id="1.20.1250.20">
    <property type="entry name" value="MFS general substrate transporter like domains"/>
    <property type="match status" value="2"/>
</dbReference>
<feature type="transmembrane region" description="Helical" evidence="5">
    <location>
        <begin position="98"/>
        <end position="119"/>
    </location>
</feature>
<feature type="transmembrane region" description="Helical" evidence="5">
    <location>
        <begin position="73"/>
        <end position="92"/>
    </location>
</feature>